<reference evidence="12" key="1">
    <citation type="submission" date="2023-07" db="EMBL/GenBank/DDBJ databases">
        <authorList>
            <consortium name="CYATHOMIX"/>
        </authorList>
    </citation>
    <scope>NUCLEOTIDE SEQUENCE</scope>
    <source>
        <strain evidence="12">N/A</strain>
    </source>
</reference>
<accession>A0AA36M8M5</accession>
<evidence type="ECO:0000313" key="13">
    <source>
        <dbReference type="Proteomes" id="UP001176961"/>
    </source>
</evidence>
<keyword evidence="9 11" id="KW-0472">Membrane</keyword>
<feature type="transmembrane region" description="Helical" evidence="11">
    <location>
        <begin position="105"/>
        <end position="126"/>
    </location>
</feature>
<evidence type="ECO:0000256" key="7">
    <source>
        <dbReference type="ARBA" id="ARBA00022989"/>
    </source>
</evidence>
<dbReference type="GO" id="GO:0019367">
    <property type="term" value="P:fatty acid elongation, saturated fatty acid"/>
    <property type="evidence" value="ECO:0007669"/>
    <property type="project" value="TreeGrafter"/>
</dbReference>
<evidence type="ECO:0000256" key="4">
    <source>
        <dbReference type="ARBA" id="ARBA00022679"/>
    </source>
</evidence>
<dbReference type="EC" id="2.3.1.199" evidence="11"/>
<evidence type="ECO:0000256" key="8">
    <source>
        <dbReference type="ARBA" id="ARBA00023098"/>
    </source>
</evidence>
<comment type="catalytic activity">
    <reaction evidence="11">
        <text>a very-long-chain acyl-CoA + malonyl-CoA + H(+) = a very-long-chain 3-oxoacyl-CoA + CO2 + CoA</text>
        <dbReference type="Rhea" id="RHEA:32727"/>
        <dbReference type="ChEBI" id="CHEBI:15378"/>
        <dbReference type="ChEBI" id="CHEBI:16526"/>
        <dbReference type="ChEBI" id="CHEBI:57287"/>
        <dbReference type="ChEBI" id="CHEBI:57384"/>
        <dbReference type="ChEBI" id="CHEBI:90725"/>
        <dbReference type="ChEBI" id="CHEBI:90736"/>
        <dbReference type="EC" id="2.3.1.199"/>
    </reaction>
</comment>
<dbReference type="Proteomes" id="UP001176961">
    <property type="component" value="Unassembled WGS sequence"/>
</dbReference>
<evidence type="ECO:0000256" key="6">
    <source>
        <dbReference type="ARBA" id="ARBA00022832"/>
    </source>
</evidence>
<organism evidence="12 13">
    <name type="scientific">Cylicocyclus nassatus</name>
    <name type="common">Nematode worm</name>
    <dbReference type="NCBI Taxonomy" id="53992"/>
    <lineage>
        <taxon>Eukaryota</taxon>
        <taxon>Metazoa</taxon>
        <taxon>Ecdysozoa</taxon>
        <taxon>Nematoda</taxon>
        <taxon>Chromadorea</taxon>
        <taxon>Rhabditida</taxon>
        <taxon>Rhabditina</taxon>
        <taxon>Rhabditomorpha</taxon>
        <taxon>Strongyloidea</taxon>
        <taxon>Strongylidae</taxon>
        <taxon>Cylicocyclus</taxon>
    </lineage>
</organism>
<keyword evidence="5 11" id="KW-0812">Transmembrane</keyword>
<dbReference type="GO" id="GO:0034626">
    <property type="term" value="P:fatty acid elongation, polyunsaturated fatty acid"/>
    <property type="evidence" value="ECO:0007669"/>
    <property type="project" value="TreeGrafter"/>
</dbReference>
<sequence>MSLDILFGDFDYERAKDYCASLEGFSIKVAICYMVTIFSIKYYMRDKKAYDLQLPLNIWNFILAVYSALGFYYTVPTFLRVVYNKGITHTYTHISEVYTDETAGYWVLLWVLSKFPELVDTIFIVLRKRPLMLMHWYHHAFTGYYAIVNYHEDNAHMFWIVWMNYGIHAAMYSYYCLRSLKVKVPPQIAQLITTSQMIQFIIGMAAQIHVSYLALTTRHNYAVTFRGCFIGFFMLFTYLLLWIRFYNESYYNKGGKKYNAAKTVENTKKDE</sequence>
<dbReference type="GO" id="GO:0042761">
    <property type="term" value="P:very long-chain fatty acid biosynthetic process"/>
    <property type="evidence" value="ECO:0007669"/>
    <property type="project" value="TreeGrafter"/>
</dbReference>
<keyword evidence="13" id="KW-1185">Reference proteome</keyword>
<comment type="caution">
    <text evidence="12">The sequence shown here is derived from an EMBL/GenBank/DDBJ whole genome shotgun (WGS) entry which is preliminary data.</text>
</comment>
<name>A0AA36M8M5_CYLNA</name>
<proteinExistence type="inferred from homology"/>
<feature type="transmembrane region" description="Helical" evidence="11">
    <location>
        <begin position="56"/>
        <end position="75"/>
    </location>
</feature>
<feature type="transmembrane region" description="Helical" evidence="11">
    <location>
        <begin position="221"/>
        <end position="243"/>
    </location>
</feature>
<dbReference type="GO" id="GO:0005789">
    <property type="term" value="C:endoplasmic reticulum membrane"/>
    <property type="evidence" value="ECO:0007669"/>
    <property type="project" value="TreeGrafter"/>
</dbReference>
<feature type="transmembrane region" description="Helical" evidence="11">
    <location>
        <begin position="157"/>
        <end position="177"/>
    </location>
</feature>
<evidence type="ECO:0000256" key="3">
    <source>
        <dbReference type="ARBA" id="ARBA00022516"/>
    </source>
</evidence>
<dbReference type="EMBL" id="CATQJL010000305">
    <property type="protein sequence ID" value="CAJ0601535.1"/>
    <property type="molecule type" value="Genomic_DNA"/>
</dbReference>
<evidence type="ECO:0000256" key="9">
    <source>
        <dbReference type="ARBA" id="ARBA00023136"/>
    </source>
</evidence>
<dbReference type="AlphaFoldDB" id="A0AA36M8M5"/>
<evidence type="ECO:0000256" key="1">
    <source>
        <dbReference type="ARBA" id="ARBA00004141"/>
    </source>
</evidence>
<evidence type="ECO:0000256" key="5">
    <source>
        <dbReference type="ARBA" id="ARBA00022692"/>
    </source>
</evidence>
<dbReference type="GO" id="GO:0030148">
    <property type="term" value="P:sphingolipid biosynthetic process"/>
    <property type="evidence" value="ECO:0007669"/>
    <property type="project" value="TreeGrafter"/>
</dbReference>
<evidence type="ECO:0000313" key="12">
    <source>
        <dbReference type="EMBL" id="CAJ0601535.1"/>
    </source>
</evidence>
<keyword evidence="10 11" id="KW-0275">Fatty acid biosynthesis</keyword>
<dbReference type="InterPro" id="IPR002076">
    <property type="entry name" value="ELO_fam"/>
</dbReference>
<evidence type="ECO:0000256" key="11">
    <source>
        <dbReference type="RuleBase" id="RU361115"/>
    </source>
</evidence>
<comment type="subcellular location">
    <subcellularLocation>
        <location evidence="1">Membrane</location>
        <topology evidence="1">Multi-pass membrane protein</topology>
    </subcellularLocation>
</comment>
<gene>
    <name evidence="12" type="ORF">CYNAS_LOCUS13518</name>
</gene>
<dbReference type="GO" id="GO:0034625">
    <property type="term" value="P:fatty acid elongation, monounsaturated fatty acid"/>
    <property type="evidence" value="ECO:0007669"/>
    <property type="project" value="TreeGrafter"/>
</dbReference>
<dbReference type="GO" id="GO:0009922">
    <property type="term" value="F:fatty acid elongase activity"/>
    <property type="evidence" value="ECO:0007669"/>
    <property type="project" value="UniProtKB-EC"/>
</dbReference>
<keyword evidence="7 11" id="KW-1133">Transmembrane helix</keyword>
<comment type="pathway">
    <text evidence="2">Lipid metabolism; fatty acid biosynthesis.</text>
</comment>
<dbReference type="PANTHER" id="PTHR11157">
    <property type="entry name" value="FATTY ACID ACYL TRANSFERASE-RELATED"/>
    <property type="match status" value="1"/>
</dbReference>
<comment type="similarity">
    <text evidence="11">Belongs to the ELO family.</text>
</comment>
<evidence type="ECO:0000256" key="2">
    <source>
        <dbReference type="ARBA" id="ARBA00005194"/>
    </source>
</evidence>
<dbReference type="PANTHER" id="PTHR11157:SF29">
    <property type="entry name" value="ELONGATION OF LONG CHAIN FATTY ACIDS PROTEIN 5"/>
    <property type="match status" value="1"/>
</dbReference>
<protein>
    <recommendedName>
        <fullName evidence="11">Elongation of very long chain fatty acids protein</fullName>
        <ecNumber evidence="11">2.3.1.199</ecNumber>
    </recommendedName>
    <alternativeName>
        <fullName evidence="11">Very-long-chain 3-oxoacyl-CoA synthase</fullName>
    </alternativeName>
</protein>
<feature type="transmembrane region" description="Helical" evidence="11">
    <location>
        <begin position="25"/>
        <end position="44"/>
    </location>
</feature>
<dbReference type="Pfam" id="PF01151">
    <property type="entry name" value="ELO"/>
    <property type="match status" value="1"/>
</dbReference>
<feature type="transmembrane region" description="Helical" evidence="11">
    <location>
        <begin position="197"/>
        <end position="215"/>
    </location>
</feature>
<keyword evidence="4 11" id="KW-0808">Transferase</keyword>
<evidence type="ECO:0000256" key="10">
    <source>
        <dbReference type="ARBA" id="ARBA00023160"/>
    </source>
</evidence>
<keyword evidence="6 11" id="KW-0276">Fatty acid metabolism</keyword>
<keyword evidence="8 11" id="KW-0443">Lipid metabolism</keyword>
<keyword evidence="3 11" id="KW-0444">Lipid biosynthesis</keyword>